<evidence type="ECO:0000256" key="2">
    <source>
        <dbReference type="ARBA" id="ARBA00022730"/>
    </source>
</evidence>
<evidence type="ECO:0000313" key="10">
    <source>
        <dbReference type="Proteomes" id="UP000823046"/>
    </source>
</evidence>
<gene>
    <name evidence="9" type="ORF">IE077_000366</name>
</gene>
<feature type="chain" id="PRO_5047523987" description="Large ribosomal subunit protein uL3c" evidence="8">
    <location>
        <begin position="26"/>
        <end position="305"/>
    </location>
</feature>
<evidence type="ECO:0000256" key="5">
    <source>
        <dbReference type="ARBA" id="ARBA00023274"/>
    </source>
</evidence>
<proteinExistence type="inferred from homology"/>
<accession>A0ABQ7JAN7</accession>
<dbReference type="EMBL" id="JADAQX010000252">
    <property type="protein sequence ID" value="KAF8821013.1"/>
    <property type="molecule type" value="Genomic_DNA"/>
</dbReference>
<feature type="signal peptide" evidence="8">
    <location>
        <begin position="1"/>
        <end position="25"/>
    </location>
</feature>
<organism evidence="9 10">
    <name type="scientific">Cardiosporidium cionae</name>
    <dbReference type="NCBI Taxonomy" id="476202"/>
    <lineage>
        <taxon>Eukaryota</taxon>
        <taxon>Sar</taxon>
        <taxon>Alveolata</taxon>
        <taxon>Apicomplexa</taxon>
        <taxon>Aconoidasida</taxon>
        <taxon>Nephromycida</taxon>
        <taxon>Cardiosporidium</taxon>
    </lineage>
</organism>
<evidence type="ECO:0000313" key="9">
    <source>
        <dbReference type="EMBL" id="KAF8821013.1"/>
    </source>
</evidence>
<evidence type="ECO:0000256" key="4">
    <source>
        <dbReference type="ARBA" id="ARBA00022980"/>
    </source>
</evidence>
<keyword evidence="4 9" id="KW-0689">Ribosomal protein</keyword>
<protein>
    <recommendedName>
        <fullName evidence="6">Large ribosomal subunit protein uL3c</fullName>
    </recommendedName>
</protein>
<keyword evidence="2" id="KW-0699">rRNA-binding</keyword>
<dbReference type="GO" id="GO:0005840">
    <property type="term" value="C:ribosome"/>
    <property type="evidence" value="ECO:0007669"/>
    <property type="project" value="UniProtKB-KW"/>
</dbReference>
<dbReference type="Gene3D" id="2.40.30.10">
    <property type="entry name" value="Translation factors"/>
    <property type="match status" value="1"/>
</dbReference>
<feature type="region of interest" description="Disordered" evidence="7">
    <location>
        <begin position="218"/>
        <end position="240"/>
    </location>
</feature>
<name>A0ABQ7JAN7_9APIC</name>
<comment type="similarity">
    <text evidence="1">Belongs to the universal ribosomal protein uL3 family.</text>
</comment>
<dbReference type="PANTHER" id="PTHR11229">
    <property type="entry name" value="50S RIBOSOMAL PROTEIN L3"/>
    <property type="match status" value="1"/>
</dbReference>
<evidence type="ECO:0000256" key="1">
    <source>
        <dbReference type="ARBA" id="ARBA00006540"/>
    </source>
</evidence>
<evidence type="ECO:0000256" key="6">
    <source>
        <dbReference type="ARBA" id="ARBA00035213"/>
    </source>
</evidence>
<evidence type="ECO:0000256" key="7">
    <source>
        <dbReference type="SAM" id="MobiDB-lite"/>
    </source>
</evidence>
<evidence type="ECO:0000256" key="8">
    <source>
        <dbReference type="SAM" id="SignalP"/>
    </source>
</evidence>
<keyword evidence="3" id="KW-0694">RNA-binding</keyword>
<dbReference type="Proteomes" id="UP000823046">
    <property type="component" value="Unassembled WGS sequence"/>
</dbReference>
<keyword evidence="8" id="KW-0732">Signal</keyword>
<dbReference type="InterPro" id="IPR000597">
    <property type="entry name" value="Ribosomal_uL3"/>
</dbReference>
<sequence length="305" mass="33940">MAQFKSHFVLFIIFEVLLNFNQCIAHTQKCGYIVSPFRNLFRFAPVTRIDECECKRTDFPRSILRMISKAITIRAPYDPRPFLWNTAWPEALPKIQLMGRKLKMAEVFSPDGIAVAATVVEVLPGYICCFSEFGFARIAYGKFLSDRRWNTRPFLGQLHKVWANNAETAACLIQPPQNFVLGQILDVACFRNVSHLSITGVGKGKGFGGCVSRHGFRRGPMSHGSGHHRGPGSIGAGTTPGRVLPGKKMAGRYGNKQATIHGIKVLAIDPLRNLIMLKGSIPGSRNAIVSLTRDEFNVDHVYRKP</sequence>
<dbReference type="Pfam" id="PF00297">
    <property type="entry name" value="Ribosomal_L3"/>
    <property type="match status" value="1"/>
</dbReference>
<dbReference type="PANTHER" id="PTHR11229:SF16">
    <property type="entry name" value="LARGE RIBOSOMAL SUBUNIT PROTEIN UL3C"/>
    <property type="match status" value="1"/>
</dbReference>
<dbReference type="SUPFAM" id="SSF50447">
    <property type="entry name" value="Translation proteins"/>
    <property type="match status" value="1"/>
</dbReference>
<dbReference type="InterPro" id="IPR009000">
    <property type="entry name" value="Transl_B-barrel_sf"/>
</dbReference>
<keyword evidence="5" id="KW-0687">Ribonucleoprotein</keyword>
<reference evidence="9 10" key="1">
    <citation type="journal article" date="2020" name="bioRxiv">
        <title>Metabolic contributions of an alphaproteobacterial endosymbiont in the apicomplexan Cardiosporidium cionae.</title>
        <authorList>
            <person name="Hunter E.S."/>
            <person name="Paight C.J."/>
            <person name="Lane C.E."/>
        </authorList>
    </citation>
    <scope>NUCLEOTIDE SEQUENCE [LARGE SCALE GENOMIC DNA]</scope>
    <source>
        <strain evidence="9">ESH_2018</strain>
    </source>
</reference>
<comment type="caution">
    <text evidence="9">The sequence shown here is derived from an EMBL/GenBank/DDBJ whole genome shotgun (WGS) entry which is preliminary data.</text>
</comment>
<dbReference type="NCBIfam" id="TIGR03625">
    <property type="entry name" value="L3_bact"/>
    <property type="match status" value="1"/>
</dbReference>
<evidence type="ECO:0000256" key="3">
    <source>
        <dbReference type="ARBA" id="ARBA00022884"/>
    </source>
</evidence>
<dbReference type="InterPro" id="IPR019927">
    <property type="entry name" value="Ribosomal_uL3_bac/org-type"/>
</dbReference>
<keyword evidence="10" id="KW-1185">Reference proteome</keyword>